<evidence type="ECO:0000313" key="9">
    <source>
        <dbReference type="EMBL" id="WMV13463.1"/>
    </source>
</evidence>
<name>A0AAF0TEG0_SOLVR</name>
<dbReference type="InterPro" id="IPR000477">
    <property type="entry name" value="RT_dom"/>
</dbReference>
<evidence type="ECO:0000256" key="2">
    <source>
        <dbReference type="ARBA" id="ARBA00022679"/>
    </source>
</evidence>
<dbReference type="EMBL" id="CP133613">
    <property type="protein sequence ID" value="WMV13463.1"/>
    <property type="molecule type" value="Genomic_DNA"/>
</dbReference>
<dbReference type="Pfam" id="PF14372">
    <property type="entry name" value="hAT-like_RNase-H"/>
    <property type="match status" value="1"/>
</dbReference>
<keyword evidence="5" id="KW-0255">Endonuclease</keyword>
<dbReference type="PANTHER" id="PTHR24559">
    <property type="entry name" value="TRANSPOSON TY3-I GAG-POL POLYPROTEIN"/>
    <property type="match status" value="1"/>
</dbReference>
<keyword evidence="3" id="KW-0548">Nucleotidyltransferase</keyword>
<dbReference type="PROSITE" id="PS50878">
    <property type="entry name" value="RT_POL"/>
    <property type="match status" value="1"/>
</dbReference>
<evidence type="ECO:0000256" key="5">
    <source>
        <dbReference type="ARBA" id="ARBA00022759"/>
    </source>
</evidence>
<dbReference type="GO" id="GO:0004519">
    <property type="term" value="F:endonuclease activity"/>
    <property type="evidence" value="ECO:0007669"/>
    <property type="project" value="UniProtKB-KW"/>
</dbReference>
<keyword evidence="7" id="KW-0695">RNA-directed DNA polymerase</keyword>
<dbReference type="InterPro" id="IPR043128">
    <property type="entry name" value="Rev_trsase/Diguanyl_cyclase"/>
</dbReference>
<evidence type="ECO:0000259" key="8">
    <source>
        <dbReference type="PROSITE" id="PS50878"/>
    </source>
</evidence>
<dbReference type="AlphaFoldDB" id="A0AAF0TEG0"/>
<sequence>MVALSPPSTTIKYIETIIAGFYWGRDQNRRKYHWASLDTMSFPYIEGGVGIKRLSDICTSLQYNNGRISGLEYRYGVNFLKPNTAKELIQWQKRLCRELKTLQFGNSLKLENSLGWDDVEQIFLQGHVAGHIWKSFAGSMGLQLHQNSLISQLLCWNGIAGKNTTHTMIIQTLPIVICWNLWKNRCSTKQDRFIRDLTRPFQEKFDEYLNDCNLILAVAVVMDPRFKMKLVEFTFNKISSRVLTIKVFPKNLPALPPEREVEFPIELIPRSTPISITPYRMTPAELRELKYQLQELLEKGFIRPSISPWGTPVLFVKKKDGTLRLCIDYRQLNRITIKKKYPLPRINNLFDQLKGAKVFSKIDLRSGYHQLRVKENDIPKTAFRTRYGQYEFFVMPFGLTNAPAVFMDLMNRVFMPYLDQFLVDFINDILIFSRSSEDHDRHLQIVLKFLKEKELYAKLSKCELWLDEVAFLGHVFINRRREGES</sequence>
<keyword evidence="10" id="KW-1185">Reference proteome</keyword>
<dbReference type="Proteomes" id="UP001234989">
    <property type="component" value="Chromosome 2"/>
</dbReference>
<organism evidence="9 10">
    <name type="scientific">Solanum verrucosum</name>
    <dbReference type="NCBI Taxonomy" id="315347"/>
    <lineage>
        <taxon>Eukaryota</taxon>
        <taxon>Viridiplantae</taxon>
        <taxon>Streptophyta</taxon>
        <taxon>Embryophyta</taxon>
        <taxon>Tracheophyta</taxon>
        <taxon>Spermatophyta</taxon>
        <taxon>Magnoliopsida</taxon>
        <taxon>eudicotyledons</taxon>
        <taxon>Gunneridae</taxon>
        <taxon>Pentapetalae</taxon>
        <taxon>asterids</taxon>
        <taxon>lamiids</taxon>
        <taxon>Solanales</taxon>
        <taxon>Solanaceae</taxon>
        <taxon>Solanoideae</taxon>
        <taxon>Solaneae</taxon>
        <taxon>Solanum</taxon>
    </lineage>
</organism>
<dbReference type="InterPro" id="IPR025525">
    <property type="entry name" value="hAT-like_transposase_RNase-H"/>
</dbReference>
<keyword evidence="2" id="KW-0808">Transferase</keyword>
<evidence type="ECO:0000256" key="3">
    <source>
        <dbReference type="ARBA" id="ARBA00022695"/>
    </source>
</evidence>
<dbReference type="Pfam" id="PF00078">
    <property type="entry name" value="RVT_1"/>
    <property type="match status" value="1"/>
</dbReference>
<dbReference type="Gene3D" id="3.10.10.10">
    <property type="entry name" value="HIV Type 1 Reverse Transcriptase, subunit A, domain 1"/>
    <property type="match status" value="1"/>
</dbReference>
<protein>
    <recommendedName>
        <fullName evidence="8">Reverse transcriptase domain-containing protein</fullName>
    </recommendedName>
</protein>
<dbReference type="InterPro" id="IPR053134">
    <property type="entry name" value="RNA-dir_DNA_polymerase"/>
</dbReference>
<evidence type="ECO:0000256" key="6">
    <source>
        <dbReference type="ARBA" id="ARBA00022801"/>
    </source>
</evidence>
<dbReference type="GO" id="GO:0003677">
    <property type="term" value="F:DNA binding"/>
    <property type="evidence" value="ECO:0007669"/>
    <property type="project" value="InterPro"/>
</dbReference>
<dbReference type="PANTHER" id="PTHR24559:SF444">
    <property type="entry name" value="REVERSE TRANSCRIPTASE DOMAIN-CONTAINING PROTEIN"/>
    <property type="match status" value="1"/>
</dbReference>
<evidence type="ECO:0000256" key="4">
    <source>
        <dbReference type="ARBA" id="ARBA00022722"/>
    </source>
</evidence>
<dbReference type="GO" id="GO:0006508">
    <property type="term" value="P:proteolysis"/>
    <property type="evidence" value="ECO:0007669"/>
    <property type="project" value="UniProtKB-KW"/>
</dbReference>
<dbReference type="FunFam" id="3.10.10.10:FF:000007">
    <property type="entry name" value="Retrovirus-related Pol polyprotein from transposon 17.6-like Protein"/>
    <property type="match status" value="1"/>
</dbReference>
<evidence type="ECO:0000256" key="1">
    <source>
        <dbReference type="ARBA" id="ARBA00022670"/>
    </source>
</evidence>
<dbReference type="GO" id="GO:0003964">
    <property type="term" value="F:RNA-directed DNA polymerase activity"/>
    <property type="evidence" value="ECO:0007669"/>
    <property type="project" value="UniProtKB-KW"/>
</dbReference>
<dbReference type="InterPro" id="IPR043502">
    <property type="entry name" value="DNA/RNA_pol_sf"/>
</dbReference>
<evidence type="ECO:0000256" key="7">
    <source>
        <dbReference type="ARBA" id="ARBA00022918"/>
    </source>
</evidence>
<keyword evidence="1" id="KW-0645">Protease</keyword>
<accession>A0AAF0TEG0</accession>
<gene>
    <name evidence="9" type="ORF">MTR67_006848</name>
</gene>
<keyword evidence="4" id="KW-0540">Nuclease</keyword>
<proteinExistence type="predicted"/>
<keyword evidence="6" id="KW-0378">Hydrolase</keyword>
<dbReference type="SUPFAM" id="SSF56672">
    <property type="entry name" value="DNA/RNA polymerases"/>
    <property type="match status" value="1"/>
</dbReference>
<evidence type="ECO:0000313" key="10">
    <source>
        <dbReference type="Proteomes" id="UP001234989"/>
    </source>
</evidence>
<reference evidence="9" key="1">
    <citation type="submission" date="2023-08" db="EMBL/GenBank/DDBJ databases">
        <title>A de novo genome assembly of Solanum verrucosum Schlechtendal, a Mexican diploid species geographically isolated from the other diploid A-genome species in potato relatives.</title>
        <authorList>
            <person name="Hosaka K."/>
        </authorList>
    </citation>
    <scope>NUCLEOTIDE SEQUENCE</scope>
    <source>
        <tissue evidence="9">Young leaves</tissue>
    </source>
</reference>
<feature type="domain" description="Reverse transcriptase" evidence="8">
    <location>
        <begin position="297"/>
        <end position="476"/>
    </location>
</feature>
<dbReference type="CDD" id="cd01647">
    <property type="entry name" value="RT_LTR"/>
    <property type="match status" value="1"/>
</dbReference>
<dbReference type="GO" id="GO:0008233">
    <property type="term" value="F:peptidase activity"/>
    <property type="evidence" value="ECO:0007669"/>
    <property type="project" value="UniProtKB-KW"/>
</dbReference>
<dbReference type="Gene3D" id="3.30.70.270">
    <property type="match status" value="1"/>
</dbReference>